<dbReference type="PANTHER" id="PTHR47293">
    <property type="entry name" value="JACALIN-RELATED LECTIN 3"/>
    <property type="match status" value="1"/>
</dbReference>
<dbReference type="PANTHER" id="PTHR47293:SF66">
    <property type="entry name" value="JACALIN-RELATED LECTIN 11-RELATED"/>
    <property type="match status" value="1"/>
</dbReference>
<reference evidence="5 6" key="1">
    <citation type="submission" date="2024-04" db="EMBL/GenBank/DDBJ databases">
        <title>The reference genome of an endangered Asteraceae, Deinandra increscens subsp. villosa, native to the Central Coast of California.</title>
        <authorList>
            <person name="Guilliams M."/>
            <person name="Hasenstab-Lehman K."/>
            <person name="Meyer R."/>
            <person name="Mcevoy S."/>
        </authorList>
    </citation>
    <scope>NUCLEOTIDE SEQUENCE [LARGE SCALE GENOMIC DNA]</scope>
    <source>
        <tissue evidence="5">Leaf</tissue>
    </source>
</reference>
<keyword evidence="2" id="KW-0430">Lectin</keyword>
<evidence type="ECO:0000256" key="1">
    <source>
        <dbReference type="ARBA" id="ARBA00006568"/>
    </source>
</evidence>
<dbReference type="InterPro" id="IPR033734">
    <property type="entry name" value="Jacalin-like_lectin_dom_plant"/>
</dbReference>
<feature type="domain" description="Jacalin-type lectin" evidence="4">
    <location>
        <begin position="193"/>
        <end position="343"/>
    </location>
</feature>
<feature type="domain" description="Jacalin-type lectin" evidence="4">
    <location>
        <begin position="11"/>
        <end position="150"/>
    </location>
</feature>
<evidence type="ECO:0000313" key="6">
    <source>
        <dbReference type="Proteomes" id="UP001408789"/>
    </source>
</evidence>
<evidence type="ECO:0000256" key="2">
    <source>
        <dbReference type="ARBA" id="ARBA00022734"/>
    </source>
</evidence>
<dbReference type="CDD" id="cd09612">
    <property type="entry name" value="Jacalin"/>
    <property type="match status" value="2"/>
</dbReference>
<dbReference type="GO" id="GO:0030246">
    <property type="term" value="F:carbohydrate binding"/>
    <property type="evidence" value="ECO:0007669"/>
    <property type="project" value="UniProtKB-KW"/>
</dbReference>
<dbReference type="SUPFAM" id="SSF51101">
    <property type="entry name" value="Mannose-binding lectins"/>
    <property type="match status" value="2"/>
</dbReference>
<keyword evidence="6" id="KW-1185">Reference proteome</keyword>
<comment type="caution">
    <text evidence="5">The sequence shown here is derived from an EMBL/GenBank/DDBJ whole genome shotgun (WGS) entry which is preliminary data.</text>
</comment>
<comment type="similarity">
    <text evidence="1">Belongs to the jacalin lectin family.</text>
</comment>
<dbReference type="FunFam" id="2.100.10.30:FF:000001">
    <property type="entry name" value="Jacalin-related lectin 33"/>
    <property type="match status" value="2"/>
</dbReference>
<sequence>MQGGSTEFEGCITHGPWGGTQGKEWVYRPENFIRKISISRGGVVDSIKFQTYLNGEIQTSLFGGKGGNRTDTISIDYPDEYLVSVSGTTGDYDGSNVVKSICFITNQNSYGPYGSCSGTRFSHDGKGGVIVGFHGRASEYLASIGVHVMPKSLAFGAVSTYENKIMNEVHSLVFKSFLLASLFCFCMSTIAMARNAGPWGAGGGKPWDDGVFSTVKQVCIHVGDLNVIYAIQFEYLKKNGKSVFSQIHGGTDGVKGIQLVNFEDEDEYLGGVSGFYGPVKGYDGLEAITSISFHTNKKIYGPFGEERGAGYTNFSSTASRGKVVGFHGRENGFLGKIGVHMEYF</sequence>
<dbReference type="InterPro" id="IPR001229">
    <property type="entry name" value="Jacalin-like_lectin_dom"/>
</dbReference>
<protein>
    <recommendedName>
        <fullName evidence="4">Jacalin-type lectin domain-containing protein</fullName>
    </recommendedName>
</protein>
<evidence type="ECO:0000256" key="3">
    <source>
        <dbReference type="ARBA" id="ARBA00022737"/>
    </source>
</evidence>
<dbReference type="Proteomes" id="UP001408789">
    <property type="component" value="Unassembled WGS sequence"/>
</dbReference>
<name>A0AAP0HE25_9ASTR</name>
<dbReference type="AlphaFoldDB" id="A0AAP0HE25"/>
<dbReference type="InterPro" id="IPR036404">
    <property type="entry name" value="Jacalin-like_lectin_dom_sf"/>
</dbReference>
<dbReference type="EMBL" id="JBCNJP010000003">
    <property type="protein sequence ID" value="KAK9079290.1"/>
    <property type="molecule type" value="Genomic_DNA"/>
</dbReference>
<proteinExistence type="inferred from homology"/>
<dbReference type="Pfam" id="PF01419">
    <property type="entry name" value="Jacalin"/>
    <property type="match status" value="2"/>
</dbReference>
<dbReference type="SMART" id="SM00915">
    <property type="entry name" value="Jacalin"/>
    <property type="match status" value="2"/>
</dbReference>
<organism evidence="5 6">
    <name type="scientific">Deinandra increscens subsp. villosa</name>
    <dbReference type="NCBI Taxonomy" id="3103831"/>
    <lineage>
        <taxon>Eukaryota</taxon>
        <taxon>Viridiplantae</taxon>
        <taxon>Streptophyta</taxon>
        <taxon>Embryophyta</taxon>
        <taxon>Tracheophyta</taxon>
        <taxon>Spermatophyta</taxon>
        <taxon>Magnoliopsida</taxon>
        <taxon>eudicotyledons</taxon>
        <taxon>Gunneridae</taxon>
        <taxon>Pentapetalae</taxon>
        <taxon>asterids</taxon>
        <taxon>campanulids</taxon>
        <taxon>Asterales</taxon>
        <taxon>Asteraceae</taxon>
        <taxon>Asteroideae</taxon>
        <taxon>Heliantheae alliance</taxon>
        <taxon>Madieae</taxon>
        <taxon>Madiinae</taxon>
        <taxon>Deinandra</taxon>
    </lineage>
</organism>
<accession>A0AAP0HE25</accession>
<gene>
    <name evidence="5" type="ORF">SSX86_000961</name>
</gene>
<keyword evidence="3" id="KW-0677">Repeat</keyword>
<evidence type="ECO:0000313" key="5">
    <source>
        <dbReference type="EMBL" id="KAK9079290.1"/>
    </source>
</evidence>
<dbReference type="Gene3D" id="2.100.10.30">
    <property type="entry name" value="Jacalin-like lectin domain"/>
    <property type="match status" value="2"/>
</dbReference>
<dbReference type="PROSITE" id="PS51752">
    <property type="entry name" value="JACALIN_LECTIN"/>
    <property type="match status" value="2"/>
</dbReference>
<evidence type="ECO:0000259" key="4">
    <source>
        <dbReference type="PROSITE" id="PS51752"/>
    </source>
</evidence>